<evidence type="ECO:0000256" key="1">
    <source>
        <dbReference type="SAM" id="MobiDB-lite"/>
    </source>
</evidence>
<sequence>MKKLIALSAAVVLWGAAGVAAALPEESGKREEAAVAETFYDPEAPPELAEKTPISESQGSKDRQILEKERAAQFAEAQVGKGYELNFAISRSAGRDSKKFNCSSLVWASYMAATEGSIDLGKNRWISFWRYGVYPIDLANSADAKEVQ</sequence>
<keyword evidence="2" id="KW-0732">Signal</keyword>
<feature type="signal peptide" evidence="2">
    <location>
        <begin position="1"/>
        <end position="22"/>
    </location>
</feature>
<evidence type="ECO:0000313" key="4">
    <source>
        <dbReference type="Proteomes" id="UP001139336"/>
    </source>
</evidence>
<dbReference type="AlphaFoldDB" id="A0A9X1QLU5"/>
<comment type="caution">
    <text evidence="3">The sequence shown here is derived from an EMBL/GenBank/DDBJ whole genome shotgun (WGS) entry which is preliminary data.</text>
</comment>
<keyword evidence="4" id="KW-1185">Reference proteome</keyword>
<evidence type="ECO:0000313" key="3">
    <source>
        <dbReference type="EMBL" id="MCF4005637.1"/>
    </source>
</evidence>
<feature type="chain" id="PRO_5040918572" description="Secreted protein" evidence="2">
    <location>
        <begin position="23"/>
        <end position="148"/>
    </location>
</feature>
<dbReference type="Proteomes" id="UP001139336">
    <property type="component" value="Unassembled WGS sequence"/>
</dbReference>
<protein>
    <recommendedName>
        <fullName evidence="5">Secreted protein</fullName>
    </recommendedName>
</protein>
<name>A0A9X1QLU5_9CORY</name>
<dbReference type="InterPro" id="IPR038765">
    <property type="entry name" value="Papain-like_cys_pep_sf"/>
</dbReference>
<organism evidence="3 4">
    <name type="scientific">Corynebacterium uropygiale</name>
    <dbReference type="NCBI Taxonomy" id="1775911"/>
    <lineage>
        <taxon>Bacteria</taxon>
        <taxon>Bacillati</taxon>
        <taxon>Actinomycetota</taxon>
        <taxon>Actinomycetes</taxon>
        <taxon>Mycobacteriales</taxon>
        <taxon>Corynebacteriaceae</taxon>
        <taxon>Corynebacterium</taxon>
    </lineage>
</organism>
<feature type="region of interest" description="Disordered" evidence="1">
    <location>
        <begin position="33"/>
        <end position="64"/>
    </location>
</feature>
<accession>A0A9X1QLU5</accession>
<reference evidence="3" key="1">
    <citation type="submission" date="2022-01" db="EMBL/GenBank/DDBJ databases">
        <title>Corynebacterium sp. nov isolated from isolated from the feces of the greater white-fronted geese (Anser albifrons) at Poyang Lake, PR China.</title>
        <authorList>
            <person name="Liu Q."/>
        </authorList>
    </citation>
    <scope>NUCLEOTIDE SEQUENCE</scope>
    <source>
        <strain evidence="3">JCM 32435</strain>
    </source>
</reference>
<proteinExistence type="predicted"/>
<evidence type="ECO:0000256" key="2">
    <source>
        <dbReference type="SAM" id="SignalP"/>
    </source>
</evidence>
<dbReference type="RefSeq" id="WP_236117450.1">
    <property type="nucleotide sequence ID" value="NZ_JAKGSI010000001.1"/>
</dbReference>
<gene>
    <name evidence="3" type="ORF">L1O03_00345</name>
</gene>
<dbReference type="SUPFAM" id="SSF54001">
    <property type="entry name" value="Cysteine proteinases"/>
    <property type="match status" value="1"/>
</dbReference>
<dbReference type="EMBL" id="JAKGSI010000001">
    <property type="protein sequence ID" value="MCF4005637.1"/>
    <property type="molecule type" value="Genomic_DNA"/>
</dbReference>
<evidence type="ECO:0008006" key="5">
    <source>
        <dbReference type="Google" id="ProtNLM"/>
    </source>
</evidence>
<dbReference type="Gene3D" id="3.90.1720.10">
    <property type="entry name" value="endopeptidase domain like (from Nostoc punctiforme)"/>
    <property type="match status" value="1"/>
</dbReference>